<dbReference type="CDD" id="cd00207">
    <property type="entry name" value="fer2"/>
    <property type="match status" value="1"/>
</dbReference>
<evidence type="ECO:0000256" key="4">
    <source>
        <dbReference type="SAM" id="SignalP"/>
    </source>
</evidence>
<evidence type="ECO:0000256" key="2">
    <source>
        <dbReference type="ARBA" id="ARBA00023014"/>
    </source>
</evidence>
<reference evidence="6" key="1">
    <citation type="submission" date="2020-06" db="EMBL/GenBank/DDBJ databases">
        <authorList>
            <consortium name="Plant Systems Biology data submission"/>
        </authorList>
    </citation>
    <scope>NUCLEOTIDE SEQUENCE</scope>
    <source>
        <strain evidence="6">D6</strain>
    </source>
</reference>
<dbReference type="EMBL" id="CAICTM010000542">
    <property type="protein sequence ID" value="CAB9512567.1"/>
    <property type="molecule type" value="Genomic_DNA"/>
</dbReference>
<keyword evidence="7" id="KW-1185">Reference proteome</keyword>
<feature type="signal peptide" evidence="4">
    <location>
        <begin position="1"/>
        <end position="25"/>
    </location>
</feature>
<keyword evidence="1" id="KW-0001">2Fe-2S</keyword>
<accession>A0A9N8E144</accession>
<dbReference type="InterPro" id="IPR006058">
    <property type="entry name" value="2Fe2S_fd_BS"/>
</dbReference>
<comment type="caution">
    <text evidence="6">The sequence shown here is derived from an EMBL/GenBank/DDBJ whole genome shotgun (WGS) entry which is preliminary data.</text>
</comment>
<feature type="compositionally biased region" description="Polar residues" evidence="3">
    <location>
        <begin position="231"/>
        <end position="243"/>
    </location>
</feature>
<dbReference type="GO" id="GO:0051537">
    <property type="term" value="F:2 iron, 2 sulfur cluster binding"/>
    <property type="evidence" value="ECO:0007669"/>
    <property type="project" value="UniProtKB-KW"/>
</dbReference>
<keyword evidence="2" id="KW-0411">Iron-sulfur</keyword>
<evidence type="ECO:0000313" key="7">
    <source>
        <dbReference type="Proteomes" id="UP001153069"/>
    </source>
</evidence>
<evidence type="ECO:0000259" key="5">
    <source>
        <dbReference type="Pfam" id="PF00111"/>
    </source>
</evidence>
<feature type="domain" description="2Fe-2S ferredoxin-type" evidence="5">
    <location>
        <begin position="94"/>
        <end position="140"/>
    </location>
</feature>
<name>A0A9N8E144_9STRA</name>
<gene>
    <name evidence="6" type="ORF">SEMRO_543_G163500.1</name>
</gene>
<protein>
    <recommendedName>
        <fullName evidence="5">2Fe-2S ferredoxin-type domain-containing protein</fullName>
    </recommendedName>
</protein>
<feature type="chain" id="PRO_5040165793" description="2Fe-2S ferredoxin-type domain-containing protein" evidence="4">
    <location>
        <begin position="26"/>
        <end position="243"/>
    </location>
</feature>
<dbReference type="AlphaFoldDB" id="A0A9N8E144"/>
<dbReference type="Pfam" id="PF00111">
    <property type="entry name" value="Fer2"/>
    <property type="match status" value="1"/>
</dbReference>
<feature type="region of interest" description="Disordered" evidence="3">
    <location>
        <begin position="217"/>
        <end position="243"/>
    </location>
</feature>
<organism evidence="6 7">
    <name type="scientific">Seminavis robusta</name>
    <dbReference type="NCBI Taxonomy" id="568900"/>
    <lineage>
        <taxon>Eukaryota</taxon>
        <taxon>Sar</taxon>
        <taxon>Stramenopiles</taxon>
        <taxon>Ochrophyta</taxon>
        <taxon>Bacillariophyta</taxon>
        <taxon>Bacillariophyceae</taxon>
        <taxon>Bacillariophycidae</taxon>
        <taxon>Naviculales</taxon>
        <taxon>Naviculaceae</taxon>
        <taxon>Seminavis</taxon>
    </lineage>
</organism>
<dbReference type="Proteomes" id="UP001153069">
    <property type="component" value="Unassembled WGS sequence"/>
</dbReference>
<evidence type="ECO:0000313" key="6">
    <source>
        <dbReference type="EMBL" id="CAB9512567.1"/>
    </source>
</evidence>
<dbReference type="Gene3D" id="3.10.20.30">
    <property type="match status" value="1"/>
</dbReference>
<proteinExistence type="predicted"/>
<evidence type="ECO:0000256" key="1">
    <source>
        <dbReference type="ARBA" id="ARBA00022714"/>
    </source>
</evidence>
<dbReference type="SUPFAM" id="SSF54292">
    <property type="entry name" value="2Fe-2S ferredoxin-like"/>
    <property type="match status" value="1"/>
</dbReference>
<dbReference type="PROSITE" id="PS00197">
    <property type="entry name" value="2FE2S_FER_1"/>
    <property type="match status" value="1"/>
</dbReference>
<dbReference type="OrthoDB" id="43540at2759"/>
<dbReference type="InterPro" id="IPR036010">
    <property type="entry name" value="2Fe-2S_ferredoxin-like_sf"/>
</dbReference>
<keyword evidence="1" id="KW-0479">Metal-binding</keyword>
<keyword evidence="4" id="KW-0732">Signal</keyword>
<sequence length="243" mass="26902">MSYSLHPILLAACLVLLLFVTSTHGFQSPAAATTTNNKRALWMSETETPPPSSKSGYVPKWKKKKTLADEGDGMDFKDKGIKGTINVVFQQGDETKSTMAMPGQPLRDVATQAGQFIKYGCGKGECGTCEAMCDGKWIRPCKDVVPVGQDEIVVTVKEIASKTTSSGTFFSVKSFFMGFYNNLLGMVGFVKYRRNAKENWNERQEYEDLIRQKTEEKKRLRKLQKQAAKANGSNNDTNGSLSP</sequence>
<keyword evidence="1" id="KW-0408">Iron</keyword>
<evidence type="ECO:0000256" key="3">
    <source>
        <dbReference type="SAM" id="MobiDB-lite"/>
    </source>
</evidence>
<dbReference type="InterPro" id="IPR012675">
    <property type="entry name" value="Beta-grasp_dom_sf"/>
</dbReference>
<dbReference type="InterPro" id="IPR001041">
    <property type="entry name" value="2Fe-2S_ferredoxin-type"/>
</dbReference>